<feature type="transmembrane region" description="Helical" evidence="2">
    <location>
        <begin position="388"/>
        <end position="407"/>
    </location>
</feature>
<dbReference type="PATRIC" id="fig|36849.3.peg.1038"/>
<dbReference type="AlphaFoldDB" id="A0A0P8X4N3"/>
<feature type="coiled-coil region" evidence="1">
    <location>
        <begin position="518"/>
        <end position="549"/>
    </location>
</feature>
<evidence type="ECO:0000259" key="3">
    <source>
        <dbReference type="PROSITE" id="PS50011"/>
    </source>
</evidence>
<evidence type="ECO:0000256" key="2">
    <source>
        <dbReference type="SAM" id="Phobius"/>
    </source>
</evidence>
<name>A0A0P8X4N3_9CLOT</name>
<organism evidence="4 5">
    <name type="scientific">Oxobacter pfennigii</name>
    <dbReference type="NCBI Taxonomy" id="36849"/>
    <lineage>
        <taxon>Bacteria</taxon>
        <taxon>Bacillati</taxon>
        <taxon>Bacillota</taxon>
        <taxon>Clostridia</taxon>
        <taxon>Eubacteriales</taxon>
        <taxon>Clostridiaceae</taxon>
        <taxon>Oxobacter</taxon>
    </lineage>
</organism>
<dbReference type="RefSeq" id="WP_054874065.1">
    <property type="nucleotide sequence ID" value="NZ_LKET01000021.1"/>
</dbReference>
<feature type="transmembrane region" description="Helical" evidence="2">
    <location>
        <begin position="413"/>
        <end position="431"/>
    </location>
</feature>
<proteinExistence type="predicted"/>
<reference evidence="4 5" key="1">
    <citation type="submission" date="2015-09" db="EMBL/GenBank/DDBJ databases">
        <title>Genome sequence of Oxobacter pfennigii DSM 3222.</title>
        <authorList>
            <person name="Poehlein A."/>
            <person name="Bengelsdorf F.R."/>
            <person name="Schiel-Bengelsdorf B."/>
            <person name="Duerre P."/>
            <person name="Daniel R."/>
        </authorList>
    </citation>
    <scope>NUCLEOTIDE SEQUENCE [LARGE SCALE GENOMIC DNA]</scope>
    <source>
        <strain evidence="4 5">DSM 3222</strain>
    </source>
</reference>
<dbReference type="PROSITE" id="PS50011">
    <property type="entry name" value="PROTEIN_KINASE_DOM"/>
    <property type="match status" value="1"/>
</dbReference>
<dbReference type="EMBL" id="LKET01000021">
    <property type="protein sequence ID" value="KPU45737.1"/>
    <property type="molecule type" value="Genomic_DNA"/>
</dbReference>
<evidence type="ECO:0000256" key="1">
    <source>
        <dbReference type="SAM" id="Coils"/>
    </source>
</evidence>
<feature type="domain" description="Protein kinase" evidence="3">
    <location>
        <begin position="14"/>
        <end position="312"/>
    </location>
</feature>
<keyword evidence="4" id="KW-0808">Transferase</keyword>
<dbReference type="OrthoDB" id="9805504at2"/>
<keyword evidence="4" id="KW-0418">Kinase</keyword>
<dbReference type="Pfam" id="PF00069">
    <property type="entry name" value="Pkinase"/>
    <property type="match status" value="1"/>
</dbReference>
<dbReference type="STRING" id="36849.OXPF_09710"/>
<dbReference type="Gene3D" id="1.10.510.10">
    <property type="entry name" value="Transferase(Phosphotransferase) domain 1"/>
    <property type="match status" value="1"/>
</dbReference>
<accession>A0A0P8X4N3</accession>
<keyword evidence="2" id="KW-0472">Membrane</keyword>
<evidence type="ECO:0000313" key="5">
    <source>
        <dbReference type="Proteomes" id="UP000050326"/>
    </source>
</evidence>
<dbReference type="SUPFAM" id="SSF56112">
    <property type="entry name" value="Protein kinase-like (PK-like)"/>
    <property type="match status" value="1"/>
</dbReference>
<keyword evidence="2" id="KW-0812">Transmembrane</keyword>
<evidence type="ECO:0000313" key="4">
    <source>
        <dbReference type="EMBL" id="KPU45737.1"/>
    </source>
</evidence>
<dbReference type="InterPro" id="IPR011009">
    <property type="entry name" value="Kinase-like_dom_sf"/>
</dbReference>
<dbReference type="GO" id="GO:0004672">
    <property type="term" value="F:protein kinase activity"/>
    <property type="evidence" value="ECO:0007669"/>
    <property type="project" value="InterPro"/>
</dbReference>
<sequence length="562" mass="64242">MENINVYDSNKNKIILGDFLGRGGEGSVYEVAGNANLAAKIYHDPLNKNKEDKLKAMTYVKSEKLLNVLAWPVDTLYNADDNSMVGILMPMVKGYKEIHKLYNPGVRIAEFPHAGWDFLIRTASNLARAFSVVHKHDHVIGDINPGNIVVSSRATVMLIDTDSFQVSAYGNIYPCNVGVTMYQPPELQDIKSFEGLIRTSNHDNFGLAVFIFQLIFMGRHPFSAKYTGSEDMTLEQAIKEKRFAYMKESKSRYMRQPLGTLSINGVSDTVAKLFERAFLTSDRPDGKEWSISLEEMLNDLIKCTKEPSHKYYKSQARCPWCRMEGSKEGVLFFGRAAGQPDKYKYTDVEDIWRSIASLNPPEPFPDMPEYKDLNLKLKSARHKLSRKVIIKKTAPFIGGIGFILAAVNMTLGSYWMVAAGILFAAAVFLTLKPALVKCRAQTDKTYNDTVKRLDLYLSIKDRDTLRKRFIDKKEQLALIYESYKDLEQKRKLRLKETRTDKNKYKIVDILDRELIIESSKIEKELKNGMEQLEQLRLRAEKRKNAVCDEIKKCIDILERSRA</sequence>
<comment type="caution">
    <text evidence="4">The sequence shown here is derived from an EMBL/GenBank/DDBJ whole genome shotgun (WGS) entry which is preliminary data.</text>
</comment>
<keyword evidence="2" id="KW-1133">Transmembrane helix</keyword>
<protein>
    <submittedName>
        <fullName evidence="4">Protein kinase domain protein</fullName>
    </submittedName>
</protein>
<gene>
    <name evidence="4" type="ORF">OXPF_09710</name>
</gene>
<dbReference type="SMART" id="SM00220">
    <property type="entry name" value="S_TKc"/>
    <property type="match status" value="1"/>
</dbReference>
<dbReference type="GO" id="GO:0005524">
    <property type="term" value="F:ATP binding"/>
    <property type="evidence" value="ECO:0007669"/>
    <property type="project" value="InterPro"/>
</dbReference>
<keyword evidence="1" id="KW-0175">Coiled coil</keyword>
<dbReference type="Proteomes" id="UP000050326">
    <property type="component" value="Unassembled WGS sequence"/>
</dbReference>
<dbReference type="InterPro" id="IPR000719">
    <property type="entry name" value="Prot_kinase_dom"/>
</dbReference>
<keyword evidence="5" id="KW-1185">Reference proteome</keyword>